<sequence>MGSKRKKRQERDKCTMLVLKEQLSPTPRMGCKSNHGRALARQAYEVVELFLISMREHGYPELRPLLCIGGVDMRSQLEVVKKCVHIVVATLGRLKDMLAK</sequence>
<comment type="caution">
    <text evidence="2">The sequence shown here is derived from an EMBL/GenBank/DDBJ whole genome shotgun (WGS) entry which is preliminary data.</text>
</comment>
<dbReference type="EMBL" id="CAUOFW020002959">
    <property type="protein sequence ID" value="CAK9157220.1"/>
    <property type="molecule type" value="Genomic_DNA"/>
</dbReference>
<keyword evidence="3" id="KW-1185">Reference proteome</keyword>
<organism evidence="2 3">
    <name type="scientific">Ilex paraguariensis</name>
    <name type="common">yerba mate</name>
    <dbReference type="NCBI Taxonomy" id="185542"/>
    <lineage>
        <taxon>Eukaryota</taxon>
        <taxon>Viridiplantae</taxon>
        <taxon>Streptophyta</taxon>
        <taxon>Embryophyta</taxon>
        <taxon>Tracheophyta</taxon>
        <taxon>Spermatophyta</taxon>
        <taxon>Magnoliopsida</taxon>
        <taxon>eudicotyledons</taxon>
        <taxon>Gunneridae</taxon>
        <taxon>Pentapetalae</taxon>
        <taxon>asterids</taxon>
        <taxon>campanulids</taxon>
        <taxon>Aquifoliales</taxon>
        <taxon>Aquifoliaceae</taxon>
        <taxon>Ilex</taxon>
    </lineage>
</organism>
<proteinExistence type="predicted"/>
<gene>
    <name evidence="1" type="ORF">ILEXP_LOCUS25770</name>
    <name evidence="2" type="ORF">ILEXP_LOCUS28009</name>
</gene>
<dbReference type="Proteomes" id="UP001642360">
    <property type="component" value="Unassembled WGS sequence"/>
</dbReference>
<dbReference type="AlphaFoldDB" id="A0ABC8SVV7"/>
<evidence type="ECO:0000313" key="3">
    <source>
        <dbReference type="Proteomes" id="UP001642360"/>
    </source>
</evidence>
<evidence type="ECO:0000313" key="2">
    <source>
        <dbReference type="EMBL" id="CAK9159309.1"/>
    </source>
</evidence>
<dbReference type="InterPro" id="IPR027417">
    <property type="entry name" value="P-loop_NTPase"/>
</dbReference>
<evidence type="ECO:0000313" key="1">
    <source>
        <dbReference type="EMBL" id="CAK9157220.1"/>
    </source>
</evidence>
<dbReference type="SUPFAM" id="SSF52540">
    <property type="entry name" value="P-loop containing nucleoside triphosphate hydrolases"/>
    <property type="match status" value="1"/>
</dbReference>
<accession>A0ABC8SVV7</accession>
<dbReference type="EMBL" id="CAUOFW020003336">
    <property type="protein sequence ID" value="CAK9159309.1"/>
    <property type="molecule type" value="Genomic_DNA"/>
</dbReference>
<name>A0ABC8SVV7_9AQUA</name>
<protein>
    <submittedName>
        <fullName evidence="2">Uncharacterized protein</fullName>
    </submittedName>
</protein>
<dbReference type="Gene3D" id="3.40.50.300">
    <property type="entry name" value="P-loop containing nucleotide triphosphate hydrolases"/>
    <property type="match status" value="1"/>
</dbReference>
<reference evidence="2 3" key="1">
    <citation type="submission" date="2024-02" db="EMBL/GenBank/DDBJ databases">
        <authorList>
            <person name="Vignale AGUSTIN F."/>
            <person name="Sosa J E."/>
            <person name="Modenutti C."/>
        </authorList>
    </citation>
    <scope>NUCLEOTIDE SEQUENCE [LARGE SCALE GENOMIC DNA]</scope>
</reference>